<proteinExistence type="predicted"/>
<keyword evidence="1" id="KW-1133">Transmembrane helix</keyword>
<organism evidence="2 3">
    <name type="scientific">Actinomadura yumaensis</name>
    <dbReference type="NCBI Taxonomy" id="111807"/>
    <lineage>
        <taxon>Bacteria</taxon>
        <taxon>Bacillati</taxon>
        <taxon>Actinomycetota</taxon>
        <taxon>Actinomycetes</taxon>
        <taxon>Streptosporangiales</taxon>
        <taxon>Thermomonosporaceae</taxon>
        <taxon>Actinomadura</taxon>
    </lineage>
</organism>
<evidence type="ECO:0000256" key="1">
    <source>
        <dbReference type="SAM" id="Phobius"/>
    </source>
</evidence>
<dbReference type="Proteomes" id="UP001596380">
    <property type="component" value="Unassembled WGS sequence"/>
</dbReference>
<feature type="transmembrane region" description="Helical" evidence="1">
    <location>
        <begin position="55"/>
        <end position="76"/>
    </location>
</feature>
<evidence type="ECO:0000313" key="2">
    <source>
        <dbReference type="EMBL" id="MFC6883239.1"/>
    </source>
</evidence>
<keyword evidence="3" id="KW-1185">Reference proteome</keyword>
<reference evidence="3" key="1">
    <citation type="journal article" date="2019" name="Int. J. Syst. Evol. Microbiol.">
        <title>The Global Catalogue of Microorganisms (GCM) 10K type strain sequencing project: providing services to taxonomists for standard genome sequencing and annotation.</title>
        <authorList>
            <consortium name="The Broad Institute Genomics Platform"/>
            <consortium name="The Broad Institute Genome Sequencing Center for Infectious Disease"/>
            <person name="Wu L."/>
            <person name="Ma J."/>
        </authorList>
    </citation>
    <scope>NUCLEOTIDE SEQUENCE [LARGE SCALE GENOMIC DNA]</scope>
    <source>
        <strain evidence="3">JCM 3369</strain>
    </source>
</reference>
<feature type="transmembrane region" description="Helical" evidence="1">
    <location>
        <begin position="12"/>
        <end position="35"/>
    </location>
</feature>
<gene>
    <name evidence="2" type="ORF">ACFQKB_26020</name>
</gene>
<feature type="transmembrane region" description="Helical" evidence="1">
    <location>
        <begin position="88"/>
        <end position="108"/>
    </location>
</feature>
<evidence type="ECO:0000313" key="3">
    <source>
        <dbReference type="Proteomes" id="UP001596380"/>
    </source>
</evidence>
<dbReference type="EMBL" id="JBHSXS010000018">
    <property type="protein sequence ID" value="MFC6883239.1"/>
    <property type="molecule type" value="Genomic_DNA"/>
</dbReference>
<protein>
    <submittedName>
        <fullName evidence="2">Uncharacterized protein</fullName>
    </submittedName>
</protein>
<keyword evidence="1" id="KW-0812">Transmembrane</keyword>
<keyword evidence="1" id="KW-0472">Membrane</keyword>
<name>A0ABW2CRB0_9ACTN</name>
<dbReference type="RefSeq" id="WP_378043524.1">
    <property type="nucleotide sequence ID" value="NZ_JBHSXE010000001.1"/>
</dbReference>
<sequence>MYKDREPAMWRLGLVVGLCIVLIGAVLMVLAIWYLNAYTGEEPKSREYVNRLTNVVFSFCLAWTGACWALWAAMVLKISEGHPSWDGVMAGWPFELWGFVGGLGGALLTVASPWLLAVVPLLLPIMALNEMAVIRSRRAEIARGDFSRWH</sequence>
<comment type="caution">
    <text evidence="2">The sequence shown here is derived from an EMBL/GenBank/DDBJ whole genome shotgun (WGS) entry which is preliminary data.</text>
</comment>
<accession>A0ABW2CRB0</accession>